<name>A0A174K0X4_9ACTN</name>
<dbReference type="AlphaFoldDB" id="A0A174K0X4"/>
<dbReference type="Pfam" id="PF09860">
    <property type="entry name" value="DUF2087"/>
    <property type="match status" value="1"/>
</dbReference>
<dbReference type="STRING" id="74426.ERS852399_00542"/>
<organism evidence="1 2">
    <name type="scientific">Collinsella aerofaciens</name>
    <dbReference type="NCBI Taxonomy" id="74426"/>
    <lineage>
        <taxon>Bacteria</taxon>
        <taxon>Bacillati</taxon>
        <taxon>Actinomycetota</taxon>
        <taxon>Coriobacteriia</taxon>
        <taxon>Coriobacteriales</taxon>
        <taxon>Coriobacteriaceae</taxon>
        <taxon>Collinsella</taxon>
    </lineage>
</organism>
<evidence type="ECO:0000313" key="1">
    <source>
        <dbReference type="EMBL" id="CUP05652.1"/>
    </source>
</evidence>
<protein>
    <submittedName>
        <fullName evidence="1">Uncharacterized protein conserved in bacteria (DUF2087)</fullName>
    </submittedName>
</protein>
<reference evidence="1 2" key="1">
    <citation type="submission" date="2015-09" db="EMBL/GenBank/DDBJ databases">
        <authorList>
            <consortium name="Pathogen Informatics"/>
        </authorList>
    </citation>
    <scope>NUCLEOTIDE SEQUENCE [LARGE SCALE GENOMIC DNA]</scope>
    <source>
        <strain evidence="1 2">2789STDY5834902</strain>
    </source>
</reference>
<gene>
    <name evidence="1" type="ORF">ERS852514_00948</name>
</gene>
<dbReference type="Proteomes" id="UP000095454">
    <property type="component" value="Unassembled WGS sequence"/>
</dbReference>
<proteinExistence type="predicted"/>
<dbReference type="EMBL" id="CZAQ01000012">
    <property type="protein sequence ID" value="CUP05652.1"/>
    <property type="molecule type" value="Genomic_DNA"/>
</dbReference>
<dbReference type="PaxDb" id="74426-ERS852399_00542"/>
<sequence length="93" mass="11184">MDELIDFKKRFLKNGELVSIPKKESYKRIMLLWAVSFFELNTSYTELQVNRVLSQLYPDYAVLRRYLVDYGFLLRDERGLKYEVNRDVHGIES</sequence>
<evidence type="ECO:0000313" key="2">
    <source>
        <dbReference type="Proteomes" id="UP000095454"/>
    </source>
</evidence>
<accession>A0A174K0X4</accession>
<dbReference type="RefSeq" id="WP_055251466.1">
    <property type="nucleotide sequence ID" value="NZ_CABIXX010000012.1"/>
</dbReference>
<dbReference type="InterPro" id="IPR018656">
    <property type="entry name" value="DUF2087"/>
</dbReference>